<dbReference type="Proteomes" id="UP000186817">
    <property type="component" value="Unassembled WGS sequence"/>
</dbReference>
<feature type="compositionally biased region" description="Basic and acidic residues" evidence="1">
    <location>
        <begin position="857"/>
        <end position="871"/>
    </location>
</feature>
<feature type="region of interest" description="Disordered" evidence="1">
    <location>
        <begin position="776"/>
        <end position="841"/>
    </location>
</feature>
<feature type="compositionally biased region" description="Low complexity" evidence="1">
    <location>
        <begin position="796"/>
        <end position="816"/>
    </location>
</feature>
<evidence type="ECO:0000313" key="3">
    <source>
        <dbReference type="Proteomes" id="UP000186817"/>
    </source>
</evidence>
<comment type="caution">
    <text evidence="2">The sequence shown here is derived from an EMBL/GenBank/DDBJ whole genome shotgun (WGS) entry which is preliminary data.</text>
</comment>
<reference evidence="2 3" key="1">
    <citation type="submission" date="2016-02" db="EMBL/GenBank/DDBJ databases">
        <title>Genome analysis of coral dinoflagellate symbionts highlights evolutionary adaptations to a symbiotic lifestyle.</title>
        <authorList>
            <person name="Aranda M."/>
            <person name="Li Y."/>
            <person name="Liew Y.J."/>
            <person name="Baumgarten S."/>
            <person name="Simakov O."/>
            <person name="Wilson M."/>
            <person name="Piel J."/>
            <person name="Ashoor H."/>
            <person name="Bougouffa S."/>
            <person name="Bajic V.B."/>
            <person name="Ryu T."/>
            <person name="Ravasi T."/>
            <person name="Bayer T."/>
            <person name="Micklem G."/>
            <person name="Kim H."/>
            <person name="Bhak J."/>
            <person name="Lajeunesse T.C."/>
            <person name="Voolstra C.R."/>
        </authorList>
    </citation>
    <scope>NUCLEOTIDE SEQUENCE [LARGE SCALE GENOMIC DNA]</scope>
    <source>
        <strain evidence="2 3">CCMP2467</strain>
    </source>
</reference>
<feature type="region of interest" description="Disordered" evidence="1">
    <location>
        <begin position="177"/>
        <end position="253"/>
    </location>
</feature>
<dbReference type="OrthoDB" id="10272409at2759"/>
<organism evidence="2 3">
    <name type="scientific">Symbiodinium microadriaticum</name>
    <name type="common">Dinoflagellate</name>
    <name type="synonym">Zooxanthella microadriatica</name>
    <dbReference type="NCBI Taxonomy" id="2951"/>
    <lineage>
        <taxon>Eukaryota</taxon>
        <taxon>Sar</taxon>
        <taxon>Alveolata</taxon>
        <taxon>Dinophyceae</taxon>
        <taxon>Suessiales</taxon>
        <taxon>Symbiodiniaceae</taxon>
        <taxon>Symbiodinium</taxon>
    </lineage>
</organism>
<sequence>MLLSPFNCESDQAILEYGTPAAQLAGAYLLVVLGTERPDWCANKSFSQLHECEGQFTHTWLNVRLELFKHGSFRYHFSCQMPGYYEFTEASGQWQCLLHDGEEAVSLTGSAFHERSRDRFQIHVLLNLGKVYSPGHASVIRLLVKPYPPLERLRNESLLESRMKGFDYEGRVAEKGKHSKGLGRKWHDSRDDPDPEENDEGLGHEEAGSKPVHGKGRGSLVKPSPKGGHYVVGHYVDDKGQVHPPGAGRTRGRTRGGAAIRLIEAKQQHRDEQSHLQDLQKSVSTMHIMATQMQRTGTRSADALNGSVLAGHPSQRPCTDGLCLGIPVLSSTQQHAEIVVFVPCGACAFRMQTATSCDIALQGTGCSQADFAAAFLSSIYPASHMEIVRPRVPIFEIARLPNPDAGSPSNDKYSVLSMVASYRLHIGQYYFSYQGYTCYHVETREWGFVVFEGFKGGLHVYFLVRPAPVATVILNVHARFGWVISRQGFQLASRTIKPEPGAMATTSAAGFLRQLNQLLQTQQPIMGDQWGSLLQAQSEVAIRQIRQSHMTVEDGTEICRLIEQGLRTAEQKMSLGAAVSQTLAGNTEAKGKNKKKNQEMLCFWGFLTAEDRAIFSGDGPLVLRLTHAAHVMSRMELYWPSEQAVGHVVKTLQAAQKQGLESSDDFHGAVVTLKKKIKSMLKGASCGEFVSKFTRPEDLPPHTRGHFAHALGGELQGTVVLASDALRGSNKSLSYHKSNTAMLQAHPAAHPGMHMPNTMQGMMQFIGMAANMFNQQQQTSAKNDGVPELKIFGGPAAATSSASSPAQQQASQLQIAKNNGPAEGTGTKQPEQAGLKTGQDPISPAQQAEQMLGAWTKAKDGEESDEPDAKNVSKPKAKAKCKAKAKAQCKAKAKAQGKAKAKAQPKVQPKKPALKKPADVSGLKVFATQRALAEILKEIRELDEVPAATSRSSVKRAREQKLQEYETAYGHIYIEPTLQKEDGTDVTIPMLSPAAMLTWATQHCQAFGEFLEKRLDLNPPSIDKSWSLVWYSDEVAPGNQLKHVNKRKVQVIYWSLQQLGNHARGCETCWFTLTAVRSSVVAEMGGMAVLLRQIARFFFEVPDWRRGLLLTCPTGPRMLFADLRVLISDEAAIKQSLCNKGASGLIFCIHCQNAVDHKSDVAANSGGRQISSVETDISRFRQQTQRSVKEYMDYLAQQQPLLSKARFEKLQTALGFNFKPMGLLAHPAYGPKVIDCIMFDWMHVYLVNGLFNVLTGLFLRDLHVHGWKGPDIQRFADGFTWPARLRGAAPKDVLHKRGSPGDSLKCSASEALNFLQVLRTYLVLWVLPQCNEDMRNACEVWLAMCKVLDALQKIAVGDGCTAVELQALVKGHLDLAKARYGEDSFWVPKCHLALHLPLQLAKHSCLMSCFVHERKHKIVKKISNQVLDTSRAFEKSILDDVLHGHVQQLADPAFLPGEGVHLVQPVRPAPAKLQAELRRCLSIQGEIMTANQAVHAGNFAVSAKDLAVLHLDGQRLVGRVGYHIEADGSCWSHVTLWKHVHGCMFTLSEDVALVETRHIHATCAFSVQGDSAVVVLP</sequence>
<accession>A0A1Q9EQG8</accession>
<dbReference type="EMBL" id="LSRX01000092">
    <property type="protein sequence ID" value="OLQ09684.1"/>
    <property type="molecule type" value="Genomic_DNA"/>
</dbReference>
<feature type="region of interest" description="Disordered" evidence="1">
    <location>
        <begin position="892"/>
        <end position="918"/>
    </location>
</feature>
<proteinExistence type="predicted"/>
<keyword evidence="3" id="KW-1185">Reference proteome</keyword>
<feature type="region of interest" description="Disordered" evidence="1">
    <location>
        <begin position="857"/>
        <end position="879"/>
    </location>
</feature>
<name>A0A1Q9EQG8_SYMMI</name>
<evidence type="ECO:0000313" key="2">
    <source>
        <dbReference type="EMBL" id="OLQ09684.1"/>
    </source>
</evidence>
<gene>
    <name evidence="2" type="ORF">AK812_SmicGene6649</name>
</gene>
<feature type="compositionally biased region" description="Basic residues" evidence="1">
    <location>
        <begin position="892"/>
        <end position="914"/>
    </location>
</feature>
<protein>
    <submittedName>
        <fullName evidence="2">Uncharacterized protein</fullName>
    </submittedName>
</protein>
<evidence type="ECO:0000256" key="1">
    <source>
        <dbReference type="SAM" id="MobiDB-lite"/>
    </source>
</evidence>